<comment type="caution">
    <text evidence="1">The sequence shown here is derived from an EMBL/GenBank/DDBJ whole genome shotgun (WGS) entry which is preliminary data.</text>
</comment>
<organism evidence="1 2">
    <name type="scientific">Nostocoides vanveenii</name>
    <dbReference type="NCBI Taxonomy" id="330835"/>
    <lineage>
        <taxon>Bacteria</taxon>
        <taxon>Bacillati</taxon>
        <taxon>Actinomycetota</taxon>
        <taxon>Actinomycetes</taxon>
        <taxon>Micrococcales</taxon>
        <taxon>Intrasporangiaceae</taxon>
        <taxon>Nostocoides</taxon>
    </lineage>
</organism>
<keyword evidence="2" id="KW-1185">Reference proteome</keyword>
<evidence type="ECO:0008006" key="3">
    <source>
        <dbReference type="Google" id="ProtNLM"/>
    </source>
</evidence>
<name>A0ABN2KD06_9MICO</name>
<sequence>MTNYELGKAPVGLRAGRVMVAASLGGEPVTIHLRTADPAVSIKGLWTQHGAGYMGMFNRPSTELPKQVTLSVARADGRPFPAEPRLNVTATVGLDSVSWTVAGLGGMPVADVVTLSVDDDWLTFARPAGIEPPNDNLTGGAASMAAAARQILGVASVPPTQRAHVVVAVDPSGSMKTRQVRSSLNEALEAMAGIHAVLGGEGKRLEWYLATSPPRRYDDPEALLAALEEAAYGLGSSLDLPSLAPSNGNELSVVYLISDDVPGSLAQFADVDMQARHLVVVANPATAPAALGPVDVTVWPAGPLDDSRRPALAKDLLRGCFDANSACGRAVGA</sequence>
<evidence type="ECO:0000313" key="1">
    <source>
        <dbReference type="EMBL" id="GAA1753344.1"/>
    </source>
</evidence>
<dbReference type="RefSeq" id="WP_344063410.1">
    <property type="nucleotide sequence ID" value="NZ_BAAAPN010000029.1"/>
</dbReference>
<dbReference type="Proteomes" id="UP001501475">
    <property type="component" value="Unassembled WGS sequence"/>
</dbReference>
<protein>
    <recommendedName>
        <fullName evidence="3">VWA domain-containing protein</fullName>
    </recommendedName>
</protein>
<accession>A0ABN2KD06</accession>
<dbReference type="EMBL" id="BAAAPN010000029">
    <property type="protein sequence ID" value="GAA1753344.1"/>
    <property type="molecule type" value="Genomic_DNA"/>
</dbReference>
<proteinExistence type="predicted"/>
<gene>
    <name evidence="1" type="ORF">GCM10009810_11590</name>
</gene>
<reference evidence="1 2" key="1">
    <citation type="journal article" date="2019" name="Int. J. Syst. Evol. Microbiol.">
        <title>The Global Catalogue of Microorganisms (GCM) 10K type strain sequencing project: providing services to taxonomists for standard genome sequencing and annotation.</title>
        <authorList>
            <consortium name="The Broad Institute Genomics Platform"/>
            <consortium name="The Broad Institute Genome Sequencing Center for Infectious Disease"/>
            <person name="Wu L."/>
            <person name="Ma J."/>
        </authorList>
    </citation>
    <scope>NUCLEOTIDE SEQUENCE [LARGE SCALE GENOMIC DNA]</scope>
    <source>
        <strain evidence="1 2">JCM 15591</strain>
    </source>
</reference>
<evidence type="ECO:0000313" key="2">
    <source>
        <dbReference type="Proteomes" id="UP001501475"/>
    </source>
</evidence>